<gene>
    <name evidence="2" type="ORF">CCMP2556_LOCUS26477</name>
</gene>
<organism evidence="2 3">
    <name type="scientific">Durusdinium trenchii</name>
    <dbReference type="NCBI Taxonomy" id="1381693"/>
    <lineage>
        <taxon>Eukaryota</taxon>
        <taxon>Sar</taxon>
        <taxon>Alveolata</taxon>
        <taxon>Dinophyceae</taxon>
        <taxon>Suessiales</taxon>
        <taxon>Symbiodiniaceae</taxon>
        <taxon>Durusdinium</taxon>
    </lineage>
</organism>
<accession>A0ABP0MP60</accession>
<sequence>MCPRSWPWLMCTVAPPFAHLLCGSDLIHRGVAPGCVSIRRGYAELAPLMGLKTVTLRDFWQKVKEDAGNPMAPLEPLLQQGLPFASDWDDQNVRQVLPEYEPPEITKVRWGCRVALCAAPPVPRGAAAGGEKARQ</sequence>
<feature type="signal peptide" evidence="1">
    <location>
        <begin position="1"/>
        <end position="18"/>
    </location>
</feature>
<feature type="chain" id="PRO_5047083199" evidence="1">
    <location>
        <begin position="19"/>
        <end position="135"/>
    </location>
</feature>
<keyword evidence="3" id="KW-1185">Reference proteome</keyword>
<dbReference type="EMBL" id="CAXAMN010018458">
    <property type="protein sequence ID" value="CAK9052487.1"/>
    <property type="molecule type" value="Genomic_DNA"/>
</dbReference>
<reference evidence="2 3" key="1">
    <citation type="submission" date="2024-02" db="EMBL/GenBank/DDBJ databases">
        <authorList>
            <person name="Chen Y."/>
            <person name="Shah S."/>
            <person name="Dougan E. K."/>
            <person name="Thang M."/>
            <person name="Chan C."/>
        </authorList>
    </citation>
    <scope>NUCLEOTIDE SEQUENCE [LARGE SCALE GENOMIC DNA]</scope>
</reference>
<evidence type="ECO:0000313" key="3">
    <source>
        <dbReference type="Proteomes" id="UP001642484"/>
    </source>
</evidence>
<protein>
    <submittedName>
        <fullName evidence="2">Uncharacterized protein</fullName>
    </submittedName>
</protein>
<evidence type="ECO:0000313" key="2">
    <source>
        <dbReference type="EMBL" id="CAK9052487.1"/>
    </source>
</evidence>
<comment type="caution">
    <text evidence="2">The sequence shown here is derived from an EMBL/GenBank/DDBJ whole genome shotgun (WGS) entry which is preliminary data.</text>
</comment>
<evidence type="ECO:0000256" key="1">
    <source>
        <dbReference type="SAM" id="SignalP"/>
    </source>
</evidence>
<keyword evidence="1" id="KW-0732">Signal</keyword>
<name>A0ABP0MP60_9DINO</name>
<dbReference type="Proteomes" id="UP001642484">
    <property type="component" value="Unassembled WGS sequence"/>
</dbReference>
<proteinExistence type="predicted"/>